<keyword evidence="4" id="KW-1185">Reference proteome</keyword>
<evidence type="ECO:0000313" key="4">
    <source>
        <dbReference type="Proteomes" id="UP000319769"/>
    </source>
</evidence>
<dbReference type="PANTHER" id="PTHR39515:SF2">
    <property type="entry name" value="HTH-TYPE TRANSCRIPTIONAL REGULATOR RV0880"/>
    <property type="match status" value="1"/>
</dbReference>
<gene>
    <name evidence="3" type="ORF">FPZ12_017190</name>
</gene>
<accession>A0A5N0V7S8</accession>
<dbReference type="GO" id="GO:0003700">
    <property type="term" value="F:DNA-binding transcription factor activity"/>
    <property type="evidence" value="ECO:0007669"/>
    <property type="project" value="InterPro"/>
</dbReference>
<proteinExistence type="predicted"/>
<dbReference type="Gene3D" id="1.10.10.10">
    <property type="entry name" value="Winged helix-like DNA-binding domain superfamily/Winged helix DNA-binding domain"/>
    <property type="match status" value="1"/>
</dbReference>
<dbReference type="PANTHER" id="PTHR39515">
    <property type="entry name" value="CONSERVED PROTEIN"/>
    <property type="match status" value="1"/>
</dbReference>
<dbReference type="InterPro" id="IPR000835">
    <property type="entry name" value="HTH_MarR-typ"/>
</dbReference>
<dbReference type="InterPro" id="IPR036388">
    <property type="entry name" value="WH-like_DNA-bd_sf"/>
</dbReference>
<feature type="compositionally biased region" description="Basic and acidic residues" evidence="1">
    <location>
        <begin position="14"/>
        <end position="25"/>
    </location>
</feature>
<evidence type="ECO:0000256" key="1">
    <source>
        <dbReference type="SAM" id="MobiDB-lite"/>
    </source>
</evidence>
<dbReference type="PROSITE" id="PS50995">
    <property type="entry name" value="HTH_MARR_2"/>
    <property type="match status" value="1"/>
</dbReference>
<dbReference type="Pfam" id="PF01047">
    <property type="entry name" value="MarR"/>
    <property type="match status" value="1"/>
</dbReference>
<dbReference type="AlphaFoldDB" id="A0A5N0V7S8"/>
<dbReference type="SMART" id="SM00347">
    <property type="entry name" value="HTH_MARR"/>
    <property type="match status" value="1"/>
</dbReference>
<dbReference type="InterPro" id="IPR052526">
    <property type="entry name" value="HTH-type_Bedaq_tolerance"/>
</dbReference>
<name>A0A5N0V7S8_9PSEU</name>
<dbReference type="SUPFAM" id="SSF46785">
    <property type="entry name" value="Winged helix' DNA-binding domain"/>
    <property type="match status" value="1"/>
</dbReference>
<comment type="caution">
    <text evidence="3">The sequence shown here is derived from an EMBL/GenBank/DDBJ whole genome shotgun (WGS) entry which is preliminary data.</text>
</comment>
<evidence type="ECO:0000259" key="2">
    <source>
        <dbReference type="PROSITE" id="PS50995"/>
    </source>
</evidence>
<dbReference type="InterPro" id="IPR036390">
    <property type="entry name" value="WH_DNA-bd_sf"/>
</dbReference>
<feature type="region of interest" description="Disordered" evidence="1">
    <location>
        <begin position="1"/>
        <end position="25"/>
    </location>
</feature>
<dbReference type="OrthoDB" id="5022690at2"/>
<organism evidence="3 4">
    <name type="scientific">Amycolatopsis acidicola</name>
    <dbReference type="NCBI Taxonomy" id="2596893"/>
    <lineage>
        <taxon>Bacteria</taxon>
        <taxon>Bacillati</taxon>
        <taxon>Actinomycetota</taxon>
        <taxon>Actinomycetes</taxon>
        <taxon>Pseudonocardiales</taxon>
        <taxon>Pseudonocardiaceae</taxon>
        <taxon>Amycolatopsis</taxon>
    </lineage>
</organism>
<feature type="domain" description="HTH marR-type" evidence="2">
    <location>
        <begin position="51"/>
        <end position="190"/>
    </location>
</feature>
<dbReference type="Proteomes" id="UP000319769">
    <property type="component" value="Unassembled WGS sequence"/>
</dbReference>
<evidence type="ECO:0000313" key="3">
    <source>
        <dbReference type="EMBL" id="KAA9160562.1"/>
    </source>
</evidence>
<reference evidence="3" key="1">
    <citation type="submission" date="2019-09" db="EMBL/GenBank/DDBJ databases">
        <authorList>
            <person name="Teo W.F.A."/>
            <person name="Duangmal K."/>
        </authorList>
    </citation>
    <scope>NUCLEOTIDE SEQUENCE [LARGE SCALE GENOMIC DNA]</scope>
    <source>
        <strain evidence="3">K81G1</strain>
    </source>
</reference>
<sequence>MCHYRGQRTTCQETGERASRPGAERGLRVMFMDGESGTNTDDPAIPGLFERNPVSLTPAEVAAASRPPLTMIGNRLRETNANAPLSAAQSLVLSQLTTTDSMPITELAAADGRAISTMTEIVGRLTSAGLVVKRGGVEDRRQVRVAITAEGRRALEDNQRLRNQTLTERIAALSDQERAALAAALPALWKVAEIDPVAWPRVHPRSERRRRRTTR</sequence>
<dbReference type="EMBL" id="VMNW02000021">
    <property type="protein sequence ID" value="KAA9160562.1"/>
    <property type="molecule type" value="Genomic_DNA"/>
</dbReference>
<protein>
    <submittedName>
        <fullName evidence="3">MarR family transcriptional regulator</fullName>
    </submittedName>
</protein>